<accession>B9L5X8</accession>
<protein>
    <recommendedName>
        <fullName evidence="1">AAA+ ATPase domain-containing protein</fullName>
    </recommendedName>
</protein>
<dbReference type="PANTHER" id="PTHR35894">
    <property type="entry name" value="GENERAL SECRETION PATHWAY PROTEIN A-RELATED"/>
    <property type="match status" value="1"/>
</dbReference>
<dbReference type="RefSeq" id="WP_015901913.1">
    <property type="nucleotide sequence ID" value="NC_012115.1"/>
</dbReference>
<dbReference type="InterPro" id="IPR041682">
    <property type="entry name" value="AAA_14"/>
</dbReference>
<evidence type="ECO:0000259" key="1">
    <source>
        <dbReference type="SMART" id="SM00382"/>
    </source>
</evidence>
<dbReference type="EMBL" id="CP001279">
    <property type="protein sequence ID" value="ACM92861.1"/>
    <property type="molecule type" value="Genomic_DNA"/>
</dbReference>
<dbReference type="SUPFAM" id="SSF52540">
    <property type="entry name" value="P-loop containing nucleoside triphosphate hydrolases"/>
    <property type="match status" value="1"/>
</dbReference>
<evidence type="ECO:0000313" key="2">
    <source>
        <dbReference type="EMBL" id="ACM92861.1"/>
    </source>
</evidence>
<organism evidence="2 3">
    <name type="scientific">Nautilia profundicola (strain ATCC BAA-1463 / DSM 18972 / AmH)</name>
    <dbReference type="NCBI Taxonomy" id="598659"/>
    <lineage>
        <taxon>Bacteria</taxon>
        <taxon>Pseudomonadati</taxon>
        <taxon>Campylobacterota</taxon>
        <taxon>Epsilonproteobacteria</taxon>
        <taxon>Nautiliales</taxon>
        <taxon>Nautiliaceae</taxon>
        <taxon>Nautilia</taxon>
    </lineage>
</organism>
<dbReference type="KEGG" id="nam:NAMH_1373"/>
<reference evidence="2 3" key="1">
    <citation type="journal article" date="2009" name="PLoS Genet.">
        <title>Adaptations to submarine hydrothermal environments exemplified by the genome of Nautilia profundicola.</title>
        <authorList>
            <person name="Campbell B.J."/>
            <person name="Smith J.L."/>
            <person name="Hanson T.E."/>
            <person name="Klotz M.G."/>
            <person name="Stein L.Y."/>
            <person name="Lee C.K."/>
            <person name="Wu D."/>
            <person name="Robinson J.M."/>
            <person name="Khouri H.M."/>
            <person name="Eisen J.A."/>
            <person name="Cary S.C."/>
        </authorList>
    </citation>
    <scope>NUCLEOTIDE SEQUENCE [LARGE SCALE GENOMIC DNA]</scope>
    <source>
        <strain evidence="3">ATCC BAA-1463 / DSM 18972 / AmH</strain>
    </source>
</reference>
<keyword evidence="3" id="KW-1185">Reference proteome</keyword>
<dbReference type="Proteomes" id="UP000000448">
    <property type="component" value="Chromosome"/>
</dbReference>
<dbReference type="InterPro" id="IPR003593">
    <property type="entry name" value="AAA+_ATPase"/>
</dbReference>
<dbReference type="InterPro" id="IPR027417">
    <property type="entry name" value="P-loop_NTPase"/>
</dbReference>
<dbReference type="HOGENOM" id="CLU_089961_0_0_7"/>
<dbReference type="OrthoDB" id="5333475at2"/>
<dbReference type="SMART" id="SM00382">
    <property type="entry name" value="AAA"/>
    <property type="match status" value="1"/>
</dbReference>
<dbReference type="STRING" id="598659.NAMH_1373"/>
<proteinExistence type="predicted"/>
<dbReference type="PANTHER" id="PTHR35894:SF1">
    <property type="entry name" value="PHOSPHORIBULOKINASE _ URIDINE KINASE FAMILY"/>
    <property type="match status" value="1"/>
</dbReference>
<gene>
    <name evidence="2" type="ordered locus">NAMH_1373</name>
</gene>
<feature type="domain" description="AAA+ ATPase" evidence="1">
    <location>
        <begin position="35"/>
        <end position="147"/>
    </location>
</feature>
<name>B9L5X8_NAUPA</name>
<sequence length="227" mass="26918">MLGELIEEFRDKIDINDFFSYINFEIVKEELISTKSNIIFLLGKPGSGKSYMLSLLKYKYPEKYILQKEPFLSKEEFLNTHKNLKNKVILIDEAQLLPIEMIEFLRLLSDNGNQVVLSMHQKEGEKIANLPQFASRYTQKIFMKPLTFDEFEKYVMSKFIKNNRYDLIDKKRLKKIYKLTKGNFRLSKKFIFTALTLLDYSFRNSLKYNRIDNCIIDMTALELGLIK</sequence>
<dbReference type="AlphaFoldDB" id="B9L5X8"/>
<dbReference type="Pfam" id="PF13173">
    <property type="entry name" value="AAA_14"/>
    <property type="match status" value="1"/>
</dbReference>
<dbReference type="eggNOG" id="COG3267">
    <property type="taxonomic scope" value="Bacteria"/>
</dbReference>
<dbReference type="InterPro" id="IPR052026">
    <property type="entry name" value="ExeA_AAA_ATPase_DNA-bind"/>
</dbReference>
<evidence type="ECO:0000313" key="3">
    <source>
        <dbReference type="Proteomes" id="UP000000448"/>
    </source>
</evidence>
<dbReference type="Gene3D" id="3.40.50.300">
    <property type="entry name" value="P-loop containing nucleotide triphosphate hydrolases"/>
    <property type="match status" value="1"/>
</dbReference>